<reference evidence="2 3" key="1">
    <citation type="journal article" date="2020" name="G3 (Bethesda)">
        <title>Draft Genome of the Common Snapping Turtle, Chelydra serpentina, a Model for Phenotypic Plasticity in Reptiles.</title>
        <authorList>
            <person name="Das D."/>
            <person name="Singh S.K."/>
            <person name="Bierstedt J."/>
            <person name="Erickson A."/>
            <person name="Galli G.L.J."/>
            <person name="Crossley D.A. 2nd"/>
            <person name="Rhen T."/>
        </authorList>
    </citation>
    <scope>NUCLEOTIDE SEQUENCE [LARGE SCALE GENOMIC DNA]</scope>
    <source>
        <strain evidence="2">KW</strain>
    </source>
</reference>
<feature type="domain" description="Reverse transcriptase/retrotransposon-derived protein RNase H-like" evidence="1">
    <location>
        <begin position="88"/>
        <end position="187"/>
    </location>
</feature>
<dbReference type="FunFam" id="3.30.70.270:FF:000026">
    <property type="entry name" value="Transposon Ty3-G Gag-Pol polyprotein"/>
    <property type="match status" value="1"/>
</dbReference>
<dbReference type="AlphaFoldDB" id="A0A8T1T9F5"/>
<keyword evidence="3" id="KW-1185">Reference proteome</keyword>
<proteinExistence type="predicted"/>
<dbReference type="InterPro" id="IPR043502">
    <property type="entry name" value="DNA/RNA_pol_sf"/>
</dbReference>
<dbReference type="InterPro" id="IPR043128">
    <property type="entry name" value="Rev_trsase/Diguanyl_cyclase"/>
</dbReference>
<sequence>EYGLRVRKDKCEFFQPSVEYLGHIIDATGFHQAPAKVKAIVEAPPPRNVSQLRSFLGLLNYYGKFISQLATLLKPLHELLGQNKTWKWTEACNVPFNKAKDALLNSEVLTHFDPSLHLQLACDASPYGVEAVVSHIMPSGEERPIAFASRTLTKAETNYAQIERDALGIIFGIRKFHQYLFGQKFTLLTDHR</sequence>
<dbReference type="Proteomes" id="UP000765507">
    <property type="component" value="Unassembled WGS sequence"/>
</dbReference>
<feature type="non-terminal residue" evidence="2">
    <location>
        <position position="1"/>
    </location>
</feature>
<dbReference type="CDD" id="cd09274">
    <property type="entry name" value="RNase_HI_RT_Ty3"/>
    <property type="match status" value="1"/>
</dbReference>
<dbReference type="InterPro" id="IPR041577">
    <property type="entry name" value="RT_RNaseH_2"/>
</dbReference>
<dbReference type="PANTHER" id="PTHR37984">
    <property type="entry name" value="PROTEIN CBG26694"/>
    <property type="match status" value="1"/>
</dbReference>
<dbReference type="SUPFAM" id="SSF56672">
    <property type="entry name" value="DNA/RNA polymerases"/>
    <property type="match status" value="1"/>
</dbReference>
<organism evidence="2 3">
    <name type="scientific">Chelydra serpentina</name>
    <name type="common">Snapping turtle</name>
    <name type="synonym">Testudo serpentina</name>
    <dbReference type="NCBI Taxonomy" id="8475"/>
    <lineage>
        <taxon>Eukaryota</taxon>
        <taxon>Metazoa</taxon>
        <taxon>Chordata</taxon>
        <taxon>Craniata</taxon>
        <taxon>Vertebrata</taxon>
        <taxon>Euteleostomi</taxon>
        <taxon>Archelosauria</taxon>
        <taxon>Testudinata</taxon>
        <taxon>Testudines</taxon>
        <taxon>Cryptodira</taxon>
        <taxon>Durocryptodira</taxon>
        <taxon>Americhelydia</taxon>
        <taxon>Chelydroidea</taxon>
        <taxon>Chelydridae</taxon>
        <taxon>Chelydra</taxon>
    </lineage>
</organism>
<feature type="non-terminal residue" evidence="2">
    <location>
        <position position="192"/>
    </location>
</feature>
<comment type="caution">
    <text evidence="2">The sequence shown here is derived from an EMBL/GenBank/DDBJ whole genome shotgun (WGS) entry which is preliminary data.</text>
</comment>
<dbReference type="OrthoDB" id="9047497at2759"/>
<accession>A0A8T1T9F5</accession>
<dbReference type="PANTHER" id="PTHR37984:SF13">
    <property type="entry name" value="RIBONUCLEASE H"/>
    <property type="match status" value="1"/>
</dbReference>
<evidence type="ECO:0000259" key="1">
    <source>
        <dbReference type="Pfam" id="PF17919"/>
    </source>
</evidence>
<name>A0A8T1T9F5_CHESE</name>
<evidence type="ECO:0000313" key="3">
    <source>
        <dbReference type="Proteomes" id="UP000765507"/>
    </source>
</evidence>
<dbReference type="EMBL" id="JAHGAV010000023">
    <property type="protein sequence ID" value="KAG6937530.1"/>
    <property type="molecule type" value="Genomic_DNA"/>
</dbReference>
<dbReference type="InterPro" id="IPR050951">
    <property type="entry name" value="Retrovirus_Pol_polyprotein"/>
</dbReference>
<protein>
    <recommendedName>
        <fullName evidence="1">Reverse transcriptase/retrotransposon-derived protein RNase H-like domain-containing protein</fullName>
    </recommendedName>
</protein>
<dbReference type="Pfam" id="PF17919">
    <property type="entry name" value="RT_RNaseH_2"/>
    <property type="match status" value="1"/>
</dbReference>
<gene>
    <name evidence="2" type="ORF">G0U57_009114</name>
</gene>
<evidence type="ECO:0000313" key="2">
    <source>
        <dbReference type="EMBL" id="KAG6937530.1"/>
    </source>
</evidence>
<dbReference type="Gene3D" id="3.30.70.270">
    <property type="match status" value="2"/>
</dbReference>